<name>A0A6S6VPT5_9PLEO</name>
<feature type="compositionally biased region" description="Basic and acidic residues" evidence="1">
    <location>
        <begin position="128"/>
        <end position="143"/>
    </location>
</feature>
<organism evidence="2 3">
    <name type="scientific">Pyrenophora teres f. teres</name>
    <dbReference type="NCBI Taxonomy" id="97479"/>
    <lineage>
        <taxon>Eukaryota</taxon>
        <taxon>Fungi</taxon>
        <taxon>Dikarya</taxon>
        <taxon>Ascomycota</taxon>
        <taxon>Pezizomycotina</taxon>
        <taxon>Dothideomycetes</taxon>
        <taxon>Pleosporomycetidae</taxon>
        <taxon>Pleosporales</taxon>
        <taxon>Pleosporineae</taxon>
        <taxon>Pleosporaceae</taxon>
        <taxon>Pyrenophora</taxon>
    </lineage>
</organism>
<evidence type="ECO:0000313" key="2">
    <source>
        <dbReference type="EMBL" id="CAE6999569.1"/>
    </source>
</evidence>
<feature type="compositionally biased region" description="Low complexity" evidence="1">
    <location>
        <begin position="43"/>
        <end position="52"/>
    </location>
</feature>
<evidence type="ECO:0000313" key="3">
    <source>
        <dbReference type="Proteomes" id="UP000472372"/>
    </source>
</evidence>
<accession>A0A6S6VPT5</accession>
<feature type="region of interest" description="Disordered" evidence="1">
    <location>
        <begin position="122"/>
        <end position="143"/>
    </location>
</feature>
<reference evidence="2" key="1">
    <citation type="submission" date="2021-02" db="EMBL/GenBank/DDBJ databases">
        <authorList>
            <person name="Syme A R."/>
            <person name="Syme A R."/>
            <person name="Moolhuijzen P."/>
        </authorList>
    </citation>
    <scope>NUCLEOTIDE SEQUENCE</scope>
    <source>
        <strain evidence="2">W1-1</strain>
    </source>
</reference>
<protein>
    <submittedName>
        <fullName evidence="2">Uncharacterized protein</fullName>
    </submittedName>
</protein>
<proteinExistence type="predicted"/>
<gene>
    <name evidence="2" type="ORF">PTTW11_00922</name>
</gene>
<feature type="region of interest" description="Disordered" evidence="1">
    <location>
        <begin position="1"/>
        <end position="63"/>
    </location>
</feature>
<dbReference type="EMBL" id="HG992977">
    <property type="protein sequence ID" value="CAE6999569.1"/>
    <property type="molecule type" value="Genomic_DNA"/>
</dbReference>
<dbReference type="AlphaFoldDB" id="A0A6S6VPT5"/>
<sequence>MRPDALEAATTNDTRKSMNSSRTNSPAQQQVERDHKSKTPIASTDGTSSTTDKTGEEQTSAASTLVSEVVQSVKAAVNDALTWAENKVDGLNPGQESAGPYTSPATCMPSDLDVIASGLMPAVQSTMQDEKNDNTKGKDEENK</sequence>
<dbReference type="Proteomes" id="UP000472372">
    <property type="component" value="Chromosome 1"/>
</dbReference>
<feature type="compositionally biased region" description="Polar residues" evidence="1">
    <location>
        <begin position="9"/>
        <end position="30"/>
    </location>
</feature>
<evidence type="ECO:0000256" key="1">
    <source>
        <dbReference type="SAM" id="MobiDB-lite"/>
    </source>
</evidence>